<accession>A0A5E4TEF7</accession>
<evidence type="ECO:0000313" key="1">
    <source>
        <dbReference type="EMBL" id="VVD86556.1"/>
    </source>
</evidence>
<reference evidence="1 2" key="1">
    <citation type="submission" date="2019-08" db="EMBL/GenBank/DDBJ databases">
        <authorList>
            <person name="Peeters C."/>
        </authorList>
    </citation>
    <scope>NUCLEOTIDE SEQUENCE [LARGE SCALE GENOMIC DNA]</scope>
    <source>
        <strain evidence="1 2">LMG 31012</strain>
    </source>
</reference>
<proteinExistence type="predicted"/>
<evidence type="ECO:0000313" key="2">
    <source>
        <dbReference type="Proteomes" id="UP000400981"/>
    </source>
</evidence>
<protein>
    <submittedName>
        <fullName evidence="1">Uncharacterized protein</fullName>
    </submittedName>
</protein>
<dbReference type="Proteomes" id="UP000400981">
    <property type="component" value="Unassembled WGS sequence"/>
</dbReference>
<name>A0A5E4TEF7_9BURK</name>
<dbReference type="EMBL" id="CABPSH010000002">
    <property type="protein sequence ID" value="VVD86556.1"/>
    <property type="molecule type" value="Genomic_DNA"/>
</dbReference>
<dbReference type="RefSeq" id="WP_150588583.1">
    <property type="nucleotide sequence ID" value="NZ_CABPSH010000002.1"/>
</dbReference>
<gene>
    <name evidence="1" type="ORF">PEP31012_01387</name>
</gene>
<dbReference type="OrthoDB" id="8940949at2"/>
<organism evidence="1 2">
    <name type="scientific">Pandoraea eparura</name>
    <dbReference type="NCBI Taxonomy" id="2508291"/>
    <lineage>
        <taxon>Bacteria</taxon>
        <taxon>Pseudomonadati</taxon>
        <taxon>Pseudomonadota</taxon>
        <taxon>Betaproteobacteria</taxon>
        <taxon>Burkholderiales</taxon>
        <taxon>Burkholderiaceae</taxon>
        <taxon>Pandoraea</taxon>
    </lineage>
</organism>
<keyword evidence="2" id="KW-1185">Reference proteome</keyword>
<sequence length="74" mass="8279">MDSYDPERAVREAGSSVADPIARLDDTTLALLRATPTAQRILARIARLDAKPYLRDNDWDAAWHHDLSQPTGSY</sequence>
<dbReference type="AlphaFoldDB" id="A0A5E4TEF7"/>